<organism evidence="1 2">
    <name type="scientific">Chromobacterium aquaticum</name>
    <dbReference type="NCBI Taxonomy" id="467180"/>
    <lineage>
        <taxon>Bacteria</taxon>
        <taxon>Pseudomonadati</taxon>
        <taxon>Pseudomonadota</taxon>
        <taxon>Betaproteobacteria</taxon>
        <taxon>Neisseriales</taxon>
        <taxon>Chromobacteriaceae</taxon>
        <taxon>Chromobacterium</taxon>
    </lineage>
</organism>
<reference evidence="2" key="1">
    <citation type="journal article" date="2019" name="Int. J. Syst. Evol. Microbiol.">
        <title>The Global Catalogue of Microorganisms (GCM) 10K type strain sequencing project: providing services to taxonomists for standard genome sequencing and annotation.</title>
        <authorList>
            <consortium name="The Broad Institute Genomics Platform"/>
            <consortium name="The Broad Institute Genome Sequencing Center for Infectious Disease"/>
            <person name="Wu L."/>
            <person name="Ma J."/>
        </authorList>
    </citation>
    <scope>NUCLEOTIDE SEQUENCE [LARGE SCALE GENOMIC DNA]</scope>
    <source>
        <strain evidence="2">CGMCC 4.7608</strain>
    </source>
</reference>
<dbReference type="InterPro" id="IPR029058">
    <property type="entry name" value="AB_hydrolase_fold"/>
</dbReference>
<dbReference type="EC" id="3.1.-.-" evidence="1"/>
<dbReference type="EMBL" id="JBHSEK010000011">
    <property type="protein sequence ID" value="MFC4491146.1"/>
    <property type="molecule type" value="Genomic_DNA"/>
</dbReference>
<dbReference type="GO" id="GO:0016787">
    <property type="term" value="F:hydrolase activity"/>
    <property type="evidence" value="ECO:0007669"/>
    <property type="project" value="UniProtKB-KW"/>
</dbReference>
<keyword evidence="1" id="KW-0378">Hydrolase</keyword>
<keyword evidence="2" id="KW-1185">Reference proteome</keyword>
<dbReference type="Proteomes" id="UP001595999">
    <property type="component" value="Unassembled WGS sequence"/>
</dbReference>
<proteinExistence type="predicted"/>
<dbReference type="Gene3D" id="3.40.50.1820">
    <property type="entry name" value="alpha/beta hydrolase"/>
    <property type="match status" value="1"/>
</dbReference>
<sequence>MSPTDWPPELARAEVSLPQDGGAVWFGQLAALPEPAALPPGPLLLFLHGSSGLNEQTRSYQRWLSGALGLATLAPDSLARAARPRYQSPAPREVYEAVHRLRLDEIRAAVAVLPRLPWVDARRVFLAGSSEGAVAVARWRGAEFLGRLIYSWPCEDNYFVDRADNGFAPDCPILNILSGHDPYFSADSPLNRGLPVLGHSGHALRDATRAKLLILPHAPHTLYNLPAARAHTRSFLRELLRDAAGLKG</sequence>
<evidence type="ECO:0000313" key="1">
    <source>
        <dbReference type="EMBL" id="MFC4491146.1"/>
    </source>
</evidence>
<name>A0ABV8ZWI5_9NEIS</name>
<protein>
    <submittedName>
        <fullName evidence="1">Dienelactone hydrolase family protein</fullName>
        <ecNumber evidence="1">3.1.-.-</ecNumber>
    </submittedName>
</protein>
<dbReference type="SUPFAM" id="SSF53474">
    <property type="entry name" value="alpha/beta-Hydrolases"/>
    <property type="match status" value="1"/>
</dbReference>
<accession>A0ABV8ZWI5</accession>
<dbReference type="RefSeq" id="WP_231461383.1">
    <property type="nucleotide sequence ID" value="NZ_JAJOHW010000030.1"/>
</dbReference>
<evidence type="ECO:0000313" key="2">
    <source>
        <dbReference type="Proteomes" id="UP001595999"/>
    </source>
</evidence>
<gene>
    <name evidence="1" type="ORF">ACFO0R_16160</name>
</gene>
<comment type="caution">
    <text evidence="1">The sequence shown here is derived from an EMBL/GenBank/DDBJ whole genome shotgun (WGS) entry which is preliminary data.</text>
</comment>